<gene>
    <name evidence="1" type="ORF">R3Q16_10585</name>
</gene>
<reference evidence="1 2" key="1">
    <citation type="submission" date="2023-10" db="EMBL/GenBank/DDBJ databases">
        <title>Development of a sustainable strategy for remediation of hydrocarbon-contaminated territories based on the waste exchange concept.</title>
        <authorList>
            <person name="Krivoruchko A."/>
        </authorList>
    </citation>
    <scope>NUCLEOTIDE SEQUENCE [LARGE SCALE GENOMIC DNA]</scope>
    <source>
        <strain evidence="1 2">IEGM 1203</strain>
    </source>
</reference>
<dbReference type="Proteomes" id="UP001185927">
    <property type="component" value="Unassembled WGS sequence"/>
</dbReference>
<dbReference type="RefSeq" id="WP_317541260.1">
    <property type="nucleotide sequence ID" value="NZ_JAWLKB010000004.1"/>
</dbReference>
<accession>A0ABU4BS70</accession>
<comment type="caution">
    <text evidence="1">The sequence shown here is derived from an EMBL/GenBank/DDBJ whole genome shotgun (WGS) entry which is preliminary data.</text>
</comment>
<sequence>MSDNVTLGIDPGARSTGLCVLSGGEILAHQTVTSEGDIFPAQRRYVLAVLEAGAVLLQIHDVTHVAVETITRPSWHMKGRAAADPTALLATAEVLGAVLGVDWPVNVTQIRPNKNGSRPLGAYPDELISPAERRKKGWEHRIGSGQLRHARSAYDVARLASSKLARNFTLTQEDS</sequence>
<protein>
    <submittedName>
        <fullName evidence="1">Uncharacterized protein</fullName>
    </submittedName>
</protein>
<proteinExistence type="predicted"/>
<keyword evidence="2" id="KW-1185">Reference proteome</keyword>
<evidence type="ECO:0000313" key="1">
    <source>
        <dbReference type="EMBL" id="MDV6267049.1"/>
    </source>
</evidence>
<name>A0ABU4BS70_RHOGO</name>
<organism evidence="1 2">
    <name type="scientific">Rhodococcus globerulus</name>
    <dbReference type="NCBI Taxonomy" id="33008"/>
    <lineage>
        <taxon>Bacteria</taxon>
        <taxon>Bacillati</taxon>
        <taxon>Actinomycetota</taxon>
        <taxon>Actinomycetes</taxon>
        <taxon>Mycobacteriales</taxon>
        <taxon>Nocardiaceae</taxon>
        <taxon>Rhodococcus</taxon>
    </lineage>
</organism>
<dbReference type="EMBL" id="JAWLKB010000004">
    <property type="protein sequence ID" value="MDV6267049.1"/>
    <property type="molecule type" value="Genomic_DNA"/>
</dbReference>
<evidence type="ECO:0000313" key="2">
    <source>
        <dbReference type="Proteomes" id="UP001185927"/>
    </source>
</evidence>